<accession>A0A326S0L0</accession>
<evidence type="ECO:0000256" key="4">
    <source>
        <dbReference type="PIRNR" id="PIRNR006078"/>
    </source>
</evidence>
<dbReference type="EMBL" id="QKTX01000007">
    <property type="protein sequence ID" value="PZV83116.1"/>
    <property type="molecule type" value="Genomic_DNA"/>
</dbReference>
<keyword evidence="2 4" id="KW-0808">Transferase</keyword>
<comment type="caution">
    <text evidence="5">The sequence shown here is derived from an EMBL/GenBank/DDBJ whole genome shotgun (WGS) entry which is preliminary data.</text>
</comment>
<dbReference type="PANTHER" id="PTHR21599:SF0">
    <property type="entry name" value="GLYCERATE KINASE"/>
    <property type="match status" value="1"/>
</dbReference>
<comment type="similarity">
    <text evidence="1 4">Belongs to the glycerate kinase type-1 family.</text>
</comment>
<keyword evidence="6" id="KW-1185">Reference proteome</keyword>
<evidence type="ECO:0000256" key="1">
    <source>
        <dbReference type="ARBA" id="ARBA00006284"/>
    </source>
</evidence>
<dbReference type="RefSeq" id="WP_245943380.1">
    <property type="nucleotide sequence ID" value="NZ_QKTX01000007.1"/>
</dbReference>
<dbReference type="Proteomes" id="UP000248917">
    <property type="component" value="Unassembled WGS sequence"/>
</dbReference>
<dbReference type="PIRSF" id="PIRSF006078">
    <property type="entry name" value="GlxK"/>
    <property type="match status" value="1"/>
</dbReference>
<dbReference type="InterPro" id="IPR036129">
    <property type="entry name" value="Glycerate_kinase_sf"/>
</dbReference>
<gene>
    <name evidence="5" type="ORF">CLV31_10768</name>
</gene>
<evidence type="ECO:0000256" key="2">
    <source>
        <dbReference type="ARBA" id="ARBA00022679"/>
    </source>
</evidence>
<proteinExistence type="inferred from homology"/>
<keyword evidence="3 4" id="KW-0418">Kinase</keyword>
<name>A0A326S0L0_9BACT</name>
<dbReference type="NCBIfam" id="TIGR00045">
    <property type="entry name" value="glycerate kinase"/>
    <property type="match status" value="1"/>
</dbReference>
<evidence type="ECO:0000313" key="6">
    <source>
        <dbReference type="Proteomes" id="UP000248917"/>
    </source>
</evidence>
<dbReference type="AlphaFoldDB" id="A0A326S0L0"/>
<dbReference type="PANTHER" id="PTHR21599">
    <property type="entry name" value="GLYCERATE KINASE"/>
    <property type="match status" value="1"/>
</dbReference>
<dbReference type="Gene3D" id="3.90.1510.10">
    <property type="entry name" value="Glycerate kinase, domain 2"/>
    <property type="match status" value="1"/>
</dbReference>
<dbReference type="GO" id="GO:0031388">
    <property type="term" value="P:organic acid phosphorylation"/>
    <property type="evidence" value="ECO:0007669"/>
    <property type="project" value="UniProtKB-UniRule"/>
</dbReference>
<dbReference type="InterPro" id="IPR018193">
    <property type="entry name" value="Glyc_kinase_flavodox-like_fold"/>
</dbReference>
<dbReference type="Pfam" id="PF02595">
    <property type="entry name" value="Gly_kinase"/>
    <property type="match status" value="1"/>
</dbReference>
<reference evidence="5 6" key="1">
    <citation type="submission" date="2018-06" db="EMBL/GenBank/DDBJ databases">
        <title>Genomic Encyclopedia of Archaeal and Bacterial Type Strains, Phase II (KMG-II): from individual species to whole genera.</title>
        <authorList>
            <person name="Goeker M."/>
        </authorList>
    </citation>
    <scope>NUCLEOTIDE SEQUENCE [LARGE SCALE GENOMIC DNA]</scope>
    <source>
        <strain evidence="5 6">T4</strain>
    </source>
</reference>
<organism evidence="5 6">
    <name type="scientific">Algoriphagus aquaeductus</name>
    <dbReference type="NCBI Taxonomy" id="475299"/>
    <lineage>
        <taxon>Bacteria</taxon>
        <taxon>Pseudomonadati</taxon>
        <taxon>Bacteroidota</taxon>
        <taxon>Cytophagia</taxon>
        <taxon>Cytophagales</taxon>
        <taxon>Cyclobacteriaceae</taxon>
        <taxon>Algoriphagus</taxon>
    </lineage>
</organism>
<sequence length="370" mass="40364">MMKFLVAPNAFKGTLSGKEAAELISATLKRERPTADLFVQPVADGGDGTCEMLIESLGLEKIRCGSLNAIGQPILGFFGWDKVHQRAFLDVSTCTGLGILKDEQKNPWLASSFGTGILIQKAIQLGAKELVLGLGGSASIDLATGILMSFGFRFLDKSGREIPAFSPGLLDDCKHIQAPIGRSKVKFTCLCDVRNPFFGESGAVRVYGLQKGLEKNHQPDFELAVNSIFQLMLKKSQKSWRDQAGFGAAGGIAMGLDLFFQTEIKFGADYFFDQVKMASQIEKVDWVITGEGRFDAQSNQGKACFELLQLTRSKGKKIAIITSGDEANAFDFDLVMKLPSLDFTAPNLKEKAHENLHELVCATIRSGRFD</sequence>
<dbReference type="InterPro" id="IPR004381">
    <property type="entry name" value="Glycerate_kinase"/>
</dbReference>
<dbReference type="Gene3D" id="3.40.50.10350">
    <property type="entry name" value="Glycerate kinase, domain 1"/>
    <property type="match status" value="1"/>
</dbReference>
<evidence type="ECO:0000313" key="5">
    <source>
        <dbReference type="EMBL" id="PZV83116.1"/>
    </source>
</evidence>
<dbReference type="SUPFAM" id="SSF110738">
    <property type="entry name" value="Glycerate kinase I"/>
    <property type="match status" value="1"/>
</dbReference>
<dbReference type="GO" id="GO:0008887">
    <property type="term" value="F:glycerate kinase activity"/>
    <property type="evidence" value="ECO:0007669"/>
    <property type="project" value="UniProtKB-UniRule"/>
</dbReference>
<dbReference type="InterPro" id="IPR018197">
    <property type="entry name" value="Glycerate_kinase_RE-like"/>
</dbReference>
<evidence type="ECO:0000256" key="3">
    <source>
        <dbReference type="ARBA" id="ARBA00022777"/>
    </source>
</evidence>
<protein>
    <submittedName>
        <fullName evidence="5">Glycerate kinase</fullName>
    </submittedName>
</protein>